<organism evidence="1 2">
    <name type="scientific">Pandoraea terrae</name>
    <dbReference type="NCBI Taxonomy" id="1537710"/>
    <lineage>
        <taxon>Bacteria</taxon>
        <taxon>Pseudomonadati</taxon>
        <taxon>Pseudomonadota</taxon>
        <taxon>Betaproteobacteria</taxon>
        <taxon>Burkholderiales</taxon>
        <taxon>Burkholderiaceae</taxon>
        <taxon>Pandoraea</taxon>
    </lineage>
</organism>
<keyword evidence="2" id="KW-1185">Reference proteome</keyword>
<evidence type="ECO:0000313" key="2">
    <source>
        <dbReference type="Proteomes" id="UP000414233"/>
    </source>
</evidence>
<dbReference type="Proteomes" id="UP000414233">
    <property type="component" value="Unassembled WGS sequence"/>
</dbReference>
<dbReference type="InterPro" id="IPR054787">
    <property type="entry name" value="TrlF_ATPase"/>
</dbReference>
<sequence length="947" mass="105580">MSETKWWKCDLQVATPAWNFRFPANSAYDIDSPEGRQVFLDDYMAAVRDAGIEIIALADHNTGEWIDAAKAAGARHGVIVFPGCEITTHTGADGVHLIILGDLDKTSQDFDRLIYGALGFGDEHPPFHRTNGLRSQPGSSSKTLIQILDDLPEGYLAVAPHALNDNGIASRDSVQGDLRYKALHHERLVAVDPGNCADVIGDAFNSRFRRRELDNFPRLRDLAFLSMSDAYSMDEVGSRFAWIRMGNVSIEGLRQAFLDHESRVLCDWSPVLAGFPERNPNIVRHAWITSVRLAGQLTNSAEPLSLSFHPSLNVIIGGRGSGKSSVVAALRALYSSSEGLPPRLMAEADGFVDTVFAHAELTASHRVQESQELQESRWTRASGSVTEVEGLPVPTRYPVTVISQKELFERAAGDKNDRYLSSRSLLALIDASVGLSGSDTRSVDSYGRRSEDARSGWLIAVRNYVLLVGDLGQLPGLKQQETTLQKQVDAFSSEEVKQRLSRIDVRTHEAEGWNANEKSVEQALTSVRKLSEDLRSLKKSDLSAQEPYAVEYAHHLREAQGIVALLIEQLDDIGTKAGAIFEKVRGTVQAGAWYQDVLAARADFEAYKLGLEQQGLSTSEFNRIQGELSKVREAIRTLEEKEPSIEPARQRVAEAWEAILALVADRRAERQDLLNEVQARSERLRFRVIALADTAPWVEVVREMSGFRADAFLDDVPALAAWLWEGAAEGLSERWEIWRDALATGEMTLLQREAKLRPQFVERLKKLDETVKLRVASQVPDDVVMMEFLKEGGVAERDADWQSITQGSPGQRTAAMLAFVLHHGREPLILDQPEDDLDSEWISRLVVKELRQSRWSRQLIVVSHNANIPVLGDADQVVALENRSGVLSVRSSKELRAAGEEFDVLHVGPVENRYVRHDIQAIMEGGVAAFVRREQKYHNETQKYRTR</sequence>
<dbReference type="NCBIfam" id="NF045780">
    <property type="entry name" value="TrlF_fam_ATP"/>
    <property type="match status" value="1"/>
</dbReference>
<name>A0A5E4XCI4_9BURK</name>
<dbReference type="Gene3D" id="3.40.50.300">
    <property type="entry name" value="P-loop containing nucleotide triphosphate hydrolases"/>
    <property type="match status" value="2"/>
</dbReference>
<evidence type="ECO:0000313" key="1">
    <source>
        <dbReference type="EMBL" id="VVE33902.1"/>
    </source>
</evidence>
<dbReference type="OrthoDB" id="9791620at2"/>
<dbReference type="EMBL" id="CABPRZ010000016">
    <property type="protein sequence ID" value="VVE33902.1"/>
    <property type="molecule type" value="Genomic_DNA"/>
</dbReference>
<proteinExistence type="predicted"/>
<dbReference type="Gene3D" id="3.20.20.140">
    <property type="entry name" value="Metal-dependent hydrolases"/>
    <property type="match status" value="1"/>
</dbReference>
<dbReference type="GO" id="GO:0000731">
    <property type="term" value="P:DNA synthesis involved in DNA repair"/>
    <property type="evidence" value="ECO:0007669"/>
    <property type="project" value="TreeGrafter"/>
</dbReference>
<gene>
    <name evidence="1" type="ORF">PTE30175_03702</name>
</gene>
<dbReference type="PANTHER" id="PTHR32182">
    <property type="entry name" value="DNA REPLICATION AND REPAIR PROTEIN RECF"/>
    <property type="match status" value="1"/>
</dbReference>
<dbReference type="AlphaFoldDB" id="A0A5E4XCI4"/>
<dbReference type="RefSeq" id="WP_150698503.1">
    <property type="nucleotide sequence ID" value="NZ_CABPRZ010000016.1"/>
</dbReference>
<dbReference type="SUPFAM" id="SSF52540">
    <property type="entry name" value="P-loop containing nucleoside triphosphate hydrolases"/>
    <property type="match status" value="1"/>
</dbReference>
<dbReference type="InterPro" id="IPR016195">
    <property type="entry name" value="Pol/histidinol_Pase-like"/>
</dbReference>
<dbReference type="InterPro" id="IPR027417">
    <property type="entry name" value="P-loop_NTPase"/>
</dbReference>
<dbReference type="SUPFAM" id="SSF89550">
    <property type="entry name" value="PHP domain-like"/>
    <property type="match status" value="1"/>
</dbReference>
<reference evidence="1 2" key="1">
    <citation type="submission" date="2019-08" db="EMBL/GenBank/DDBJ databases">
        <authorList>
            <person name="Peeters C."/>
        </authorList>
    </citation>
    <scope>NUCLEOTIDE SEQUENCE [LARGE SCALE GENOMIC DNA]</scope>
    <source>
        <strain evidence="1 2">LMG 30175</strain>
    </source>
</reference>
<dbReference type="PANTHER" id="PTHR32182:SF0">
    <property type="entry name" value="DNA REPLICATION AND REPAIR PROTEIN RECF"/>
    <property type="match status" value="1"/>
</dbReference>
<protein>
    <submittedName>
        <fullName evidence="1">ATPase</fullName>
    </submittedName>
</protein>
<dbReference type="GO" id="GO:0006302">
    <property type="term" value="P:double-strand break repair"/>
    <property type="evidence" value="ECO:0007669"/>
    <property type="project" value="TreeGrafter"/>
</dbReference>
<accession>A0A5E4XCI4</accession>